<name>A0ACB6RD84_9PLEO</name>
<comment type="caution">
    <text evidence="1">The sequence shown here is derived from an EMBL/GenBank/DDBJ whole genome shotgun (WGS) entry which is preliminary data.</text>
</comment>
<accession>A0ACB6RD84</accession>
<organism evidence="1 2">
    <name type="scientific">Lindgomyces ingoldianus</name>
    <dbReference type="NCBI Taxonomy" id="673940"/>
    <lineage>
        <taxon>Eukaryota</taxon>
        <taxon>Fungi</taxon>
        <taxon>Dikarya</taxon>
        <taxon>Ascomycota</taxon>
        <taxon>Pezizomycotina</taxon>
        <taxon>Dothideomycetes</taxon>
        <taxon>Pleosporomycetidae</taxon>
        <taxon>Pleosporales</taxon>
        <taxon>Lindgomycetaceae</taxon>
        <taxon>Lindgomyces</taxon>
    </lineage>
</organism>
<evidence type="ECO:0000313" key="2">
    <source>
        <dbReference type="Proteomes" id="UP000799755"/>
    </source>
</evidence>
<reference evidence="1" key="1">
    <citation type="journal article" date="2020" name="Stud. Mycol.">
        <title>101 Dothideomycetes genomes: a test case for predicting lifestyles and emergence of pathogens.</title>
        <authorList>
            <person name="Haridas S."/>
            <person name="Albert R."/>
            <person name="Binder M."/>
            <person name="Bloem J."/>
            <person name="Labutti K."/>
            <person name="Salamov A."/>
            <person name="Andreopoulos B."/>
            <person name="Baker S."/>
            <person name="Barry K."/>
            <person name="Bills G."/>
            <person name="Bluhm B."/>
            <person name="Cannon C."/>
            <person name="Castanera R."/>
            <person name="Culley D."/>
            <person name="Daum C."/>
            <person name="Ezra D."/>
            <person name="Gonzalez J."/>
            <person name="Henrissat B."/>
            <person name="Kuo A."/>
            <person name="Liang C."/>
            <person name="Lipzen A."/>
            <person name="Lutzoni F."/>
            <person name="Magnuson J."/>
            <person name="Mondo S."/>
            <person name="Nolan M."/>
            <person name="Ohm R."/>
            <person name="Pangilinan J."/>
            <person name="Park H.-J."/>
            <person name="Ramirez L."/>
            <person name="Alfaro M."/>
            <person name="Sun H."/>
            <person name="Tritt A."/>
            <person name="Yoshinaga Y."/>
            <person name="Zwiers L.-H."/>
            <person name="Turgeon B."/>
            <person name="Goodwin S."/>
            <person name="Spatafora J."/>
            <person name="Crous P."/>
            <person name="Grigoriev I."/>
        </authorList>
    </citation>
    <scope>NUCLEOTIDE SEQUENCE</scope>
    <source>
        <strain evidence="1">ATCC 200398</strain>
    </source>
</reference>
<sequence length="433" mass="46536">MNTAQFTILIRLPFVRGSFVDPPQADWSAAKDRALWKVISKTSKTSDLDWGELANRFQVPPTFILQQAAWLYERHLDHVRAQMKKVGTTNTSTTPGVGGSHATIGSVPMRRAGSGSSGAVSRTPSAMSIRHKDSPVLRGDSGAPAPSLSRTPSTNTITQSRAQFQQAQQPHIRLALQPSARVGLSDQRPSTQAARSSSIEVEKERAGLEDPGIIESTSPSSSGSESGSEDPIHRSQLFKRPPRFRAQRPREHLAPVNEPYEGDEIEPSVNVSLPFANVTSSRTNTSENAFKDVLNPPLFGRLRPTLSSTAQVSSKATGLKSGQPTKGPSASGKEKTSDASSSIASSTSDAPKSSMTNSGPLSPKHRMELARLSPKKRGLKGRREGSEGTPSMGSSFSDIDDASMSQSALEEALLSNIQHGRMSTLSQLRSRYL</sequence>
<protein>
    <submittedName>
        <fullName evidence="1">Uncharacterized protein</fullName>
    </submittedName>
</protein>
<keyword evidence="2" id="KW-1185">Reference proteome</keyword>
<evidence type="ECO:0000313" key="1">
    <source>
        <dbReference type="EMBL" id="KAF2477303.1"/>
    </source>
</evidence>
<gene>
    <name evidence="1" type="ORF">BDR25DRAFT_300277</name>
</gene>
<dbReference type="Proteomes" id="UP000799755">
    <property type="component" value="Unassembled WGS sequence"/>
</dbReference>
<dbReference type="EMBL" id="MU003493">
    <property type="protein sequence ID" value="KAF2477303.1"/>
    <property type="molecule type" value="Genomic_DNA"/>
</dbReference>
<proteinExistence type="predicted"/>